<reference evidence="2" key="1">
    <citation type="journal article" date="2010" name="PLoS Negl. Trop. Dis.">
        <title>The genome sequence of Trypanosoma brucei gambiense, causative agent of chronic human african trypanosomiasis.</title>
        <authorList>
            <person name="Jackson A.P."/>
            <person name="Sanders M."/>
            <person name="Berry A."/>
            <person name="McQuillan J."/>
            <person name="Aslett M.A."/>
            <person name="Quail M.A."/>
            <person name="Chukualim B."/>
            <person name="Capewell P."/>
            <person name="MacLeod A."/>
            <person name="Melville S.E."/>
            <person name="Gibson W."/>
            <person name="Barry J.D."/>
            <person name="Berriman M."/>
            <person name="Hertz-Fowler C."/>
        </authorList>
    </citation>
    <scope>NUCLEOTIDE SEQUENCE [LARGE SCALE GENOMIC DNA]</scope>
    <source>
        <strain evidence="2">MHOM/CI/86/DAL972</strain>
    </source>
</reference>
<proteinExistence type="predicted"/>
<name>C9ZL15_TRYB9</name>
<dbReference type="Proteomes" id="UP000002316">
    <property type="component" value="Chromosome 3"/>
</dbReference>
<dbReference type="KEGG" id="tbg:TbgDal_III3650"/>
<dbReference type="GeneID" id="23859155"/>
<dbReference type="RefSeq" id="XP_011772314.1">
    <property type="nucleotide sequence ID" value="XM_011774012.1"/>
</dbReference>
<evidence type="ECO:0000313" key="1">
    <source>
        <dbReference type="EMBL" id="CBH10024.1"/>
    </source>
</evidence>
<dbReference type="EMBL" id="FN554966">
    <property type="protein sequence ID" value="CBH10024.1"/>
    <property type="molecule type" value="Genomic_DNA"/>
</dbReference>
<sequence>MQESNRIRTRLGVGRYFESYRPLLGACRHLSSSCASPPVQKTRPHEARFPVQHGASSLACPVLGDASYWVNSLWFLICLRAFILNTLTARLASPVTSGIYATPPPPSPYTHTHTHLKVGGGLGLHA</sequence>
<organism evidence="1 2">
    <name type="scientific">Trypanosoma brucei gambiense (strain MHOM/CI/86/DAL972)</name>
    <dbReference type="NCBI Taxonomy" id="679716"/>
    <lineage>
        <taxon>Eukaryota</taxon>
        <taxon>Discoba</taxon>
        <taxon>Euglenozoa</taxon>
        <taxon>Kinetoplastea</taxon>
        <taxon>Metakinetoplastina</taxon>
        <taxon>Trypanosomatida</taxon>
        <taxon>Trypanosomatidae</taxon>
        <taxon>Trypanosoma</taxon>
    </lineage>
</organism>
<protein>
    <submittedName>
        <fullName evidence="1">Uncharacterized protein</fullName>
    </submittedName>
</protein>
<dbReference type="AlphaFoldDB" id="C9ZL15"/>
<evidence type="ECO:0000313" key="2">
    <source>
        <dbReference type="Proteomes" id="UP000002316"/>
    </source>
</evidence>
<gene>
    <name evidence="1" type="ORF">TbgDal_III3650</name>
</gene>
<accession>C9ZL15</accession>